<dbReference type="Gene3D" id="2.130.10.10">
    <property type="entry name" value="YVTN repeat-like/Quinoprotein amine dehydrogenase"/>
    <property type="match status" value="2"/>
</dbReference>
<dbReference type="GO" id="GO:0060271">
    <property type="term" value="P:cilium assembly"/>
    <property type="evidence" value="ECO:0007669"/>
    <property type="project" value="UniProtKB-ARBA"/>
</dbReference>
<dbReference type="FunFam" id="2.130.10.10:FF:000235">
    <property type="entry name" value="POC1 centriolar protein homolog B"/>
    <property type="match status" value="1"/>
</dbReference>
<dbReference type="PRINTS" id="PR00320">
    <property type="entry name" value="GPROTEINBRPT"/>
</dbReference>
<dbReference type="GO" id="GO:0005814">
    <property type="term" value="C:centriole"/>
    <property type="evidence" value="ECO:0007669"/>
    <property type="project" value="TreeGrafter"/>
</dbReference>
<evidence type="ECO:0000256" key="6">
    <source>
        <dbReference type="PROSITE-ProRule" id="PRU00221"/>
    </source>
</evidence>
<dbReference type="Proteomes" id="UP000694620">
    <property type="component" value="Chromosome 18"/>
</dbReference>
<feature type="repeat" description="WD" evidence="6">
    <location>
        <begin position="99"/>
        <end position="140"/>
    </location>
</feature>
<dbReference type="InterPro" id="IPR001680">
    <property type="entry name" value="WD40_rpt"/>
</dbReference>
<dbReference type="SMART" id="SM00320">
    <property type="entry name" value="WD40"/>
    <property type="match status" value="7"/>
</dbReference>
<feature type="repeat" description="WD" evidence="6">
    <location>
        <begin position="210"/>
        <end position="251"/>
    </location>
</feature>
<feature type="repeat" description="WD" evidence="6">
    <location>
        <begin position="15"/>
        <end position="56"/>
    </location>
</feature>
<evidence type="ECO:0000256" key="3">
    <source>
        <dbReference type="ARBA" id="ARBA00023054"/>
    </source>
</evidence>
<sequence>EQVPGQEDPTFERHFKGHRDTVTCVDFNPNLKQIATGSMDSCLMVWNMKAQMRAYRFVGHKDAVLSIQFSPSGQLLASASRDKTVRLWVPSVKGESTVFRAHMGSVRSVNFSRDGEFLLTASDDKSVKVWTVHRQKYLFSLSQHINWVRCFSDGRLIVSASDDKTVKIWDKPAGSVYVDFHPGGTCLAAACTDNTVKVWDIRMNKLLQHYQVHSAVVNGLSFHPSGNYLITASSDSTLKILDLLEGRPLYTLHGHQGPATCVVFSRAGDYFASGGSDEQDVYVPEFHGLKIRKNQPLPSQGSGDVSAQPSTSKQPSEATIPDDLSSTLQQIVGQLDVLTQTVAILEQRLTLTENQLRECIDNQQRITLRFQQTD</sequence>
<dbReference type="CDD" id="cd00200">
    <property type="entry name" value="WD40"/>
    <property type="match status" value="1"/>
</dbReference>
<dbReference type="PROSITE" id="PS50082">
    <property type="entry name" value="WD_REPEATS_2"/>
    <property type="match status" value="6"/>
</dbReference>
<dbReference type="PROSITE" id="PS00678">
    <property type="entry name" value="WD_REPEATS_1"/>
    <property type="match status" value="2"/>
</dbReference>
<feature type="repeat" description="WD" evidence="6">
    <location>
        <begin position="178"/>
        <end position="209"/>
    </location>
</feature>
<comment type="similarity">
    <text evidence="4">Belongs to the WD repeat POC1 family.</text>
</comment>
<dbReference type="AlphaFoldDB" id="A0A8C4THT0"/>
<evidence type="ECO:0000256" key="1">
    <source>
        <dbReference type="ARBA" id="ARBA00022574"/>
    </source>
</evidence>
<keyword evidence="1 6" id="KW-0853">WD repeat</keyword>
<feature type="repeat" description="WD" evidence="6">
    <location>
        <begin position="153"/>
        <end position="170"/>
    </location>
</feature>
<dbReference type="SUPFAM" id="SSF50978">
    <property type="entry name" value="WD40 repeat-like"/>
    <property type="match status" value="1"/>
</dbReference>
<dbReference type="InterPro" id="IPR036322">
    <property type="entry name" value="WD40_repeat_dom_sf"/>
</dbReference>
<keyword evidence="2" id="KW-0677">Repeat</keyword>
<dbReference type="PANTHER" id="PTHR44019:SF2">
    <property type="entry name" value="POC1 CENTRIOLAR PROTEIN HOMOLOG A"/>
    <property type="match status" value="1"/>
</dbReference>
<reference evidence="9" key="1">
    <citation type="submission" date="2021-06" db="EMBL/GenBank/DDBJ databases">
        <authorList>
            <consortium name="Wellcome Sanger Institute Data Sharing"/>
        </authorList>
    </citation>
    <scope>NUCLEOTIDE SEQUENCE [LARGE SCALE GENOMIC DNA]</scope>
</reference>
<dbReference type="GeneTree" id="ENSGT00940000157494"/>
<dbReference type="Pfam" id="PF00400">
    <property type="entry name" value="WD40"/>
    <property type="match status" value="7"/>
</dbReference>
<gene>
    <name evidence="9" type="primary">POC1A</name>
</gene>
<dbReference type="GO" id="GO:0007017">
    <property type="term" value="P:microtubule-based process"/>
    <property type="evidence" value="ECO:0007669"/>
    <property type="project" value="UniProtKB-ARBA"/>
</dbReference>
<evidence type="ECO:0000256" key="4">
    <source>
        <dbReference type="ARBA" id="ARBA00037984"/>
    </source>
</evidence>
<dbReference type="InterPro" id="IPR050505">
    <property type="entry name" value="WDR55/POC1"/>
</dbReference>
<reference evidence="9" key="3">
    <citation type="submission" date="2025-09" db="UniProtKB">
        <authorList>
            <consortium name="Ensembl"/>
        </authorList>
    </citation>
    <scope>IDENTIFICATION</scope>
</reference>
<dbReference type="InterPro" id="IPR015943">
    <property type="entry name" value="WD40/YVTN_repeat-like_dom_sf"/>
</dbReference>
<accession>A0A8C4THT0</accession>
<evidence type="ECO:0000313" key="10">
    <source>
        <dbReference type="Proteomes" id="UP000694620"/>
    </source>
</evidence>
<evidence type="ECO:0000313" key="9">
    <source>
        <dbReference type="Ensembl" id="ENSECRP00000032943.1"/>
    </source>
</evidence>
<dbReference type="InterPro" id="IPR020472">
    <property type="entry name" value="WD40_PAC1"/>
</dbReference>
<dbReference type="InterPro" id="IPR019775">
    <property type="entry name" value="WD40_repeat_CS"/>
</dbReference>
<dbReference type="PANTHER" id="PTHR44019">
    <property type="entry name" value="WD REPEAT-CONTAINING PROTEIN 55"/>
    <property type="match status" value="1"/>
</dbReference>
<evidence type="ECO:0000256" key="2">
    <source>
        <dbReference type="ARBA" id="ARBA00022737"/>
    </source>
</evidence>
<dbReference type="Ensembl" id="ENSECRT00000033667.1">
    <property type="protein sequence ID" value="ENSECRP00000032943.1"/>
    <property type="gene ID" value="ENSECRG00000022313.1"/>
</dbReference>
<dbReference type="GO" id="GO:0048871">
    <property type="term" value="P:multicellular organismal-level homeostasis"/>
    <property type="evidence" value="ECO:0007669"/>
    <property type="project" value="UniProtKB-ARBA"/>
</dbReference>
<organism evidence="9 10">
    <name type="scientific">Erpetoichthys calabaricus</name>
    <name type="common">Rope fish</name>
    <name type="synonym">Calamoichthys calabaricus</name>
    <dbReference type="NCBI Taxonomy" id="27687"/>
    <lineage>
        <taxon>Eukaryota</taxon>
        <taxon>Metazoa</taxon>
        <taxon>Chordata</taxon>
        <taxon>Craniata</taxon>
        <taxon>Vertebrata</taxon>
        <taxon>Euteleostomi</taxon>
        <taxon>Actinopterygii</taxon>
        <taxon>Polypteriformes</taxon>
        <taxon>Polypteridae</taxon>
        <taxon>Erpetoichthys</taxon>
    </lineage>
</organism>
<feature type="repeat" description="WD" evidence="6">
    <location>
        <begin position="57"/>
        <end position="88"/>
    </location>
</feature>
<dbReference type="PROSITE" id="PS50294">
    <property type="entry name" value="WD_REPEATS_REGION"/>
    <property type="match status" value="4"/>
</dbReference>
<reference evidence="9" key="2">
    <citation type="submission" date="2025-08" db="UniProtKB">
        <authorList>
            <consortium name="Ensembl"/>
        </authorList>
    </citation>
    <scope>IDENTIFICATION</scope>
</reference>
<evidence type="ECO:0000256" key="5">
    <source>
        <dbReference type="ARBA" id="ARBA00039725"/>
    </source>
</evidence>
<keyword evidence="3 7" id="KW-0175">Coiled coil</keyword>
<dbReference type="GO" id="GO:0036064">
    <property type="term" value="C:ciliary basal body"/>
    <property type="evidence" value="ECO:0007669"/>
    <property type="project" value="TreeGrafter"/>
</dbReference>
<evidence type="ECO:0000256" key="7">
    <source>
        <dbReference type="SAM" id="Coils"/>
    </source>
</evidence>
<feature type="coiled-coil region" evidence="7">
    <location>
        <begin position="328"/>
        <end position="362"/>
    </location>
</feature>
<proteinExistence type="inferred from homology"/>
<keyword evidence="10" id="KW-1185">Reference proteome</keyword>
<evidence type="ECO:0000256" key="8">
    <source>
        <dbReference type="SAM" id="MobiDB-lite"/>
    </source>
</evidence>
<name>A0A8C4THT0_ERPCA</name>
<protein>
    <recommendedName>
        <fullName evidence="5">POC1 centriolar protein homolog A</fullName>
    </recommendedName>
</protein>
<feature type="compositionally biased region" description="Polar residues" evidence="8">
    <location>
        <begin position="296"/>
        <end position="317"/>
    </location>
</feature>
<feature type="region of interest" description="Disordered" evidence="8">
    <location>
        <begin position="293"/>
        <end position="321"/>
    </location>
</feature>